<proteinExistence type="predicted"/>
<dbReference type="AlphaFoldDB" id="A0A0A8ZRY1"/>
<reference evidence="1" key="2">
    <citation type="journal article" date="2015" name="Data Brief">
        <title>Shoot transcriptome of the giant reed, Arundo donax.</title>
        <authorList>
            <person name="Barrero R.A."/>
            <person name="Guerrero F.D."/>
            <person name="Moolhuijzen P."/>
            <person name="Goolsby J.A."/>
            <person name="Tidwell J."/>
            <person name="Bellgard S.E."/>
            <person name="Bellgard M.I."/>
        </authorList>
    </citation>
    <scope>NUCLEOTIDE SEQUENCE</scope>
    <source>
        <tissue evidence="1">Shoot tissue taken approximately 20 cm above the soil surface</tissue>
    </source>
</reference>
<protein>
    <submittedName>
        <fullName evidence="1">Uncharacterized protein</fullName>
    </submittedName>
</protein>
<sequence>MYVEYAVASFSSSSASTSFVFSLHPCIHVSDRIRFLSSHATACMFAQTLNFDRRGGSTCFT</sequence>
<accession>A0A0A8ZRY1</accession>
<name>A0A0A8ZRY1_ARUDO</name>
<dbReference type="EMBL" id="GBRH01260318">
    <property type="protein sequence ID" value="JAD37577.1"/>
    <property type="molecule type" value="Transcribed_RNA"/>
</dbReference>
<evidence type="ECO:0000313" key="1">
    <source>
        <dbReference type="EMBL" id="JAD37577.1"/>
    </source>
</evidence>
<organism evidence="1">
    <name type="scientific">Arundo donax</name>
    <name type="common">Giant reed</name>
    <name type="synonym">Donax arundinaceus</name>
    <dbReference type="NCBI Taxonomy" id="35708"/>
    <lineage>
        <taxon>Eukaryota</taxon>
        <taxon>Viridiplantae</taxon>
        <taxon>Streptophyta</taxon>
        <taxon>Embryophyta</taxon>
        <taxon>Tracheophyta</taxon>
        <taxon>Spermatophyta</taxon>
        <taxon>Magnoliopsida</taxon>
        <taxon>Liliopsida</taxon>
        <taxon>Poales</taxon>
        <taxon>Poaceae</taxon>
        <taxon>PACMAD clade</taxon>
        <taxon>Arundinoideae</taxon>
        <taxon>Arundineae</taxon>
        <taxon>Arundo</taxon>
    </lineage>
</organism>
<reference evidence="1" key="1">
    <citation type="submission" date="2014-09" db="EMBL/GenBank/DDBJ databases">
        <authorList>
            <person name="Magalhaes I.L.F."/>
            <person name="Oliveira U."/>
            <person name="Santos F.R."/>
            <person name="Vidigal T.H.D.A."/>
            <person name="Brescovit A.D."/>
            <person name="Santos A.J."/>
        </authorList>
    </citation>
    <scope>NUCLEOTIDE SEQUENCE</scope>
    <source>
        <tissue evidence="1">Shoot tissue taken approximately 20 cm above the soil surface</tissue>
    </source>
</reference>